<keyword evidence="1" id="KW-0614">Plasmid</keyword>
<evidence type="ECO:0000313" key="2">
    <source>
        <dbReference type="Proteomes" id="UP000007887"/>
    </source>
</evidence>
<dbReference type="HOGENOM" id="CLU_2652413_0_0_9"/>
<dbReference type="PATRIC" id="fig|927704.6.peg.3246"/>
<evidence type="ECO:0000313" key="1">
    <source>
        <dbReference type="EMBL" id="BAL84586.1"/>
    </source>
</evidence>
<dbReference type="EMBL" id="AP012293">
    <property type="protein sequence ID" value="BAL84586.1"/>
    <property type="molecule type" value="Genomic_DNA"/>
</dbReference>
<gene>
    <name evidence="1" type="ordered locus">SELR_pSRC200520</name>
</gene>
<accession>I0GUZ9</accession>
<geneLocation type="plasmid" evidence="1 2">
    <name>pSRC2</name>
</geneLocation>
<sequence>MCQKGEFYKELAIYVYEKFGLTKDDILAMGEEELNTLYEKACDNETDEVCRCEDIDYGDNKELKLAEDFSDWLADL</sequence>
<name>I0GUZ9_SELRL</name>
<dbReference type="AlphaFoldDB" id="I0GUZ9"/>
<dbReference type="RefSeq" id="WP_014430937.1">
    <property type="nucleotide sequence ID" value="NC_017076.1"/>
</dbReference>
<proteinExistence type="predicted"/>
<protein>
    <submittedName>
        <fullName evidence="1">Uncharacterized protein</fullName>
    </submittedName>
</protein>
<dbReference type="Proteomes" id="UP000007887">
    <property type="component" value="Plasmid pSRC2"/>
</dbReference>
<organism evidence="1 2">
    <name type="scientific">Selenomonas ruminantium subsp. lactilytica (strain NBRC 103574 / TAM6421)</name>
    <dbReference type="NCBI Taxonomy" id="927704"/>
    <lineage>
        <taxon>Bacteria</taxon>
        <taxon>Bacillati</taxon>
        <taxon>Bacillota</taxon>
        <taxon>Negativicutes</taxon>
        <taxon>Selenomonadales</taxon>
        <taxon>Selenomonadaceae</taxon>
        <taxon>Selenomonas</taxon>
    </lineage>
</organism>
<reference evidence="1 2" key="1">
    <citation type="submission" date="2011-10" db="EMBL/GenBank/DDBJ databases">
        <title>Whole genome sequence of Selenomonas ruminantium subsp. lactilytica TAM6421.</title>
        <authorList>
            <person name="Oguchi A."/>
            <person name="Ankai A."/>
            <person name="Kaneko J."/>
            <person name="Yamada-Narita S."/>
            <person name="Fukui S."/>
            <person name="Takahashi M."/>
            <person name="Onodera T."/>
            <person name="Kojima S."/>
            <person name="Fushimi T."/>
            <person name="Abe N."/>
            <person name="Kamio Y."/>
            <person name="Yamazaki S."/>
            <person name="Fujita N."/>
        </authorList>
    </citation>
    <scope>NUCLEOTIDE SEQUENCE [LARGE SCALE GENOMIC DNA]</scope>
    <source>
        <strain evidence="2">NBRC 103574 / TAM6421</strain>
        <plasmid evidence="1 2">pSRC2</plasmid>
    </source>
</reference>
<dbReference type="KEGG" id="sri:SELR_pSRC200520"/>